<keyword evidence="4 8" id="KW-0732">Signal</keyword>
<feature type="transmembrane region" description="Helical" evidence="7">
    <location>
        <begin position="825"/>
        <end position="848"/>
    </location>
</feature>
<dbReference type="PANTHER" id="PTHR22727">
    <property type="entry name" value="PROTEIN CBG13728"/>
    <property type="match status" value="1"/>
</dbReference>
<reference evidence="10 11" key="1">
    <citation type="submission" date="2016-11" db="EMBL/GenBank/DDBJ databases">
        <title>The macronuclear genome of Stentor coeruleus: a giant cell with tiny introns.</title>
        <authorList>
            <person name="Slabodnick M."/>
            <person name="Ruby J.G."/>
            <person name="Reiff S.B."/>
            <person name="Swart E.C."/>
            <person name="Gosai S."/>
            <person name="Prabakaran S."/>
            <person name="Witkowska E."/>
            <person name="Larue G.E."/>
            <person name="Fisher S."/>
            <person name="Freeman R.M."/>
            <person name="Gunawardena J."/>
            <person name="Chu W."/>
            <person name="Stover N.A."/>
            <person name="Gregory B.D."/>
            <person name="Nowacki M."/>
            <person name="Derisi J."/>
            <person name="Roy S.W."/>
            <person name="Marshall W.F."/>
            <person name="Sood P."/>
        </authorList>
    </citation>
    <scope>NUCLEOTIDE SEQUENCE [LARGE SCALE GENOMIC DNA]</scope>
    <source>
        <strain evidence="10">WM001</strain>
    </source>
</reference>
<name>A0A1R2D1N7_9CILI</name>
<evidence type="ECO:0000256" key="5">
    <source>
        <dbReference type="ARBA" id="ARBA00023157"/>
    </source>
</evidence>
<feature type="domain" description="MRH" evidence="9">
    <location>
        <begin position="601"/>
        <end position="775"/>
    </location>
</feature>
<evidence type="ECO:0000256" key="2">
    <source>
        <dbReference type="ARBA" id="ARBA00007627"/>
    </source>
</evidence>
<accession>A0A1R2D1N7</accession>
<dbReference type="Gene3D" id="2.70.130.10">
    <property type="entry name" value="Mannose-6-phosphate receptor binding domain"/>
    <property type="match status" value="1"/>
</dbReference>
<keyword evidence="11" id="KW-1185">Reference proteome</keyword>
<dbReference type="Gene3D" id="2.10.220.10">
    <property type="entry name" value="Hormone Receptor, Insulin-like Growth Factor Receptor 1, Chain A, domain 2"/>
    <property type="match status" value="1"/>
</dbReference>
<proteinExistence type="inferred from homology"/>
<feature type="chain" id="PRO_5012300258" description="MRH domain-containing protein" evidence="8">
    <location>
        <begin position="18"/>
        <end position="868"/>
    </location>
</feature>
<keyword evidence="7" id="KW-0472">Membrane</keyword>
<evidence type="ECO:0000256" key="6">
    <source>
        <dbReference type="ARBA" id="ARBA00023180"/>
    </source>
</evidence>
<evidence type="ECO:0000259" key="9">
    <source>
        <dbReference type="PROSITE" id="PS51914"/>
    </source>
</evidence>
<dbReference type="OrthoDB" id="439917at2759"/>
<keyword evidence="6" id="KW-0325">Glycoprotein</keyword>
<comment type="subcellular location">
    <subcellularLocation>
        <location evidence="1">Cell membrane</location>
        <topology evidence="1">Single-pass type I membrane protein</topology>
    </subcellularLocation>
</comment>
<dbReference type="EMBL" id="MPUH01000017">
    <property type="protein sequence ID" value="OMJ95120.1"/>
    <property type="molecule type" value="Genomic_DNA"/>
</dbReference>
<keyword evidence="5" id="KW-1015">Disulfide bond</keyword>
<comment type="caution">
    <text evidence="10">The sequence shown here is derived from an EMBL/GenBank/DDBJ whole genome shotgun (WGS) entry which is preliminary data.</text>
</comment>
<evidence type="ECO:0000256" key="3">
    <source>
        <dbReference type="ARBA" id="ARBA00022475"/>
    </source>
</evidence>
<evidence type="ECO:0000256" key="4">
    <source>
        <dbReference type="ARBA" id="ARBA00022729"/>
    </source>
</evidence>
<protein>
    <recommendedName>
        <fullName evidence="9">MRH domain-containing protein</fullName>
    </recommendedName>
</protein>
<keyword evidence="7" id="KW-1133">Transmembrane helix</keyword>
<dbReference type="SUPFAM" id="SSF57184">
    <property type="entry name" value="Growth factor receptor domain"/>
    <property type="match status" value="2"/>
</dbReference>
<evidence type="ECO:0000256" key="7">
    <source>
        <dbReference type="SAM" id="Phobius"/>
    </source>
</evidence>
<evidence type="ECO:0000256" key="8">
    <source>
        <dbReference type="SAM" id="SignalP"/>
    </source>
</evidence>
<dbReference type="InterPro" id="IPR009030">
    <property type="entry name" value="Growth_fac_rcpt_cys_sf"/>
</dbReference>
<keyword evidence="3" id="KW-1003">Cell membrane</keyword>
<evidence type="ECO:0000256" key="1">
    <source>
        <dbReference type="ARBA" id="ARBA00004251"/>
    </source>
</evidence>
<dbReference type="InterPro" id="IPR044865">
    <property type="entry name" value="MRH_dom"/>
</dbReference>
<dbReference type="Proteomes" id="UP000187209">
    <property type="component" value="Unassembled WGS sequence"/>
</dbReference>
<keyword evidence="7" id="KW-0812">Transmembrane</keyword>
<dbReference type="PROSITE" id="PS51914">
    <property type="entry name" value="MRH"/>
    <property type="match status" value="1"/>
</dbReference>
<dbReference type="InterPro" id="IPR039181">
    <property type="entry name" value="Elapor1/2"/>
</dbReference>
<sequence>MWVFLLFSSAISSCVKTNYFTECLDDLTQDIIVSGSDCGEDYPKIFKSQDCTFTCNPGTYLDISNNELTCSECPSGSFSIGGGLIYGGDGHLWDKSLSKFIRECSIRSEDKDYFNINCTSWEIFNNILISGQSTTNNTYTSGLSLSFKIVKPGEFTLTYRKDTTRVNGKKVGFLSVFINLRQVYFDNNIEESTWKTMTQNLEPGNYEVFIEYLTLRSASNPNPHAYISEIKVTGTEFASKYCLPCLRGGNKPGSSLCNLCDFNEYWDGNFCQDCPEDKYSIKGAVGENSCKDREICSEHDYKHVYSECVNDMRNTSFQWKQPVLCDYKNYELPKGEQGLPCESCKDGFIKEKIGNITKCIPCNDGMYVNKDNKCVKCPAGTYGWRSYNISDWTELPTNFSTSCLTLSGNPCLTSSGWIPNTYFISADSNHDPHSEFFLSLKISIEGNSGTLKFIYEFINYLSGIIDIYIDGSLLDSLNNQGLQAYSLNLTTGDHIIEWVYWSNITSSEELRIYSIKIQGSYEGGSKRCLICPDGTYSKEGSSICSQCSEGYTSNKESTDCVLCKENYYSPNKGSKCYKCPPGTDSNNNKTNCKAIDYAYLNDEAYYLANISGVGGKEGVYTYGICNMLSSKLYCHQTFYGPLPGENKDFYISVLNPALLSLPSTSYYFDPKTAFAYVVMDKKSLSYFKEQTSDICHNDKAIVSLGTIISGVNYLYNGALKIDYSQGDICDKHKNKYNSTLILKCDKASGIGWPSFNKSNYCSYEFLWKSKYGCPICTYDQMATIKSSCENGKRMFKKIEGPGCIIPIEDDIEWYESCSESIYKTWPMILAILITGILIIASIISSIIYRKYHIGYSLLANQSGGSEIN</sequence>
<evidence type="ECO:0000313" key="10">
    <source>
        <dbReference type="EMBL" id="OMJ95120.1"/>
    </source>
</evidence>
<organism evidence="10 11">
    <name type="scientific">Stentor coeruleus</name>
    <dbReference type="NCBI Taxonomy" id="5963"/>
    <lineage>
        <taxon>Eukaryota</taxon>
        <taxon>Sar</taxon>
        <taxon>Alveolata</taxon>
        <taxon>Ciliophora</taxon>
        <taxon>Postciliodesmatophora</taxon>
        <taxon>Heterotrichea</taxon>
        <taxon>Heterotrichida</taxon>
        <taxon>Stentoridae</taxon>
        <taxon>Stentor</taxon>
    </lineage>
</organism>
<dbReference type="SMART" id="SM01411">
    <property type="entry name" value="Ephrin_rec_like"/>
    <property type="match status" value="5"/>
</dbReference>
<dbReference type="SUPFAM" id="SSF50911">
    <property type="entry name" value="Mannose 6-phosphate receptor domain"/>
    <property type="match status" value="1"/>
</dbReference>
<dbReference type="InterPro" id="IPR009011">
    <property type="entry name" value="Man6P_isomerase_rcpt-bd_dom_sf"/>
</dbReference>
<comment type="similarity">
    <text evidence="2">Belongs to the ELAPOR family.</text>
</comment>
<evidence type="ECO:0000313" key="11">
    <source>
        <dbReference type="Proteomes" id="UP000187209"/>
    </source>
</evidence>
<gene>
    <name evidence="10" type="ORF">SteCoe_1663</name>
</gene>
<dbReference type="PANTHER" id="PTHR22727:SF15">
    <property type="entry name" value="MRH DOMAIN-CONTAINING PROTEIN"/>
    <property type="match status" value="1"/>
</dbReference>
<feature type="signal peptide" evidence="8">
    <location>
        <begin position="1"/>
        <end position="17"/>
    </location>
</feature>
<dbReference type="GO" id="GO:0005886">
    <property type="term" value="C:plasma membrane"/>
    <property type="evidence" value="ECO:0007669"/>
    <property type="project" value="UniProtKB-SubCell"/>
</dbReference>
<dbReference type="AlphaFoldDB" id="A0A1R2D1N7"/>